<evidence type="ECO:0000313" key="3">
    <source>
        <dbReference type="EMBL" id="KAK2114567.1"/>
    </source>
</evidence>
<keyword evidence="1" id="KW-0560">Oxidoreductase</keyword>
<dbReference type="EMBL" id="JASSZA010000004">
    <property type="protein sequence ID" value="KAK2114567.1"/>
    <property type="molecule type" value="Genomic_DNA"/>
</dbReference>
<organism evidence="3 4">
    <name type="scientific">Saguinus oedipus</name>
    <name type="common">Cotton-top tamarin</name>
    <name type="synonym">Oedipomidas oedipus</name>
    <dbReference type="NCBI Taxonomy" id="9490"/>
    <lineage>
        <taxon>Eukaryota</taxon>
        <taxon>Metazoa</taxon>
        <taxon>Chordata</taxon>
        <taxon>Craniata</taxon>
        <taxon>Vertebrata</taxon>
        <taxon>Euteleostomi</taxon>
        <taxon>Mammalia</taxon>
        <taxon>Eutheria</taxon>
        <taxon>Euarchontoglires</taxon>
        <taxon>Primates</taxon>
        <taxon>Haplorrhini</taxon>
        <taxon>Platyrrhini</taxon>
        <taxon>Cebidae</taxon>
        <taxon>Callitrichinae</taxon>
        <taxon>Saguinus</taxon>
    </lineage>
</organism>
<protein>
    <recommendedName>
        <fullName evidence="2">Ferric reductase NAD binding domain-containing protein</fullName>
    </recommendedName>
</protein>
<reference evidence="3 4" key="1">
    <citation type="submission" date="2023-05" db="EMBL/GenBank/DDBJ databases">
        <title>B98-5 Cell Line De Novo Hybrid Assembly: An Optical Mapping Approach.</title>
        <authorList>
            <person name="Kananen K."/>
            <person name="Auerbach J.A."/>
            <person name="Kautto E."/>
            <person name="Blachly J.S."/>
        </authorList>
    </citation>
    <scope>NUCLEOTIDE SEQUENCE [LARGE SCALE GENOMIC DNA]</scope>
    <source>
        <strain evidence="3">B95-8</strain>
        <tissue evidence="3">Cell line</tissue>
    </source>
</reference>
<feature type="domain" description="Ferric reductase NAD binding" evidence="2">
    <location>
        <begin position="33"/>
        <end position="67"/>
    </location>
</feature>
<evidence type="ECO:0000256" key="1">
    <source>
        <dbReference type="ARBA" id="ARBA00023002"/>
    </source>
</evidence>
<proteinExistence type="predicted"/>
<dbReference type="Gene3D" id="3.40.50.80">
    <property type="entry name" value="Nucleotide-binding domain of ferredoxin-NADP reductase (FNR) module"/>
    <property type="match status" value="1"/>
</dbReference>
<gene>
    <name evidence="3" type="ORF">P7K49_008833</name>
</gene>
<evidence type="ECO:0000259" key="2">
    <source>
        <dbReference type="Pfam" id="PF08030"/>
    </source>
</evidence>
<dbReference type="InterPro" id="IPR039261">
    <property type="entry name" value="FNR_nucleotide-bd"/>
</dbReference>
<accession>A0ABQ9VYX3</accession>
<dbReference type="Pfam" id="PF08030">
    <property type="entry name" value="NAD_binding_6"/>
    <property type="match status" value="1"/>
</dbReference>
<dbReference type="Proteomes" id="UP001266305">
    <property type="component" value="Unassembled WGS sequence"/>
</dbReference>
<sequence length="141" mass="15761">MSHLPGSTSPPALETGQYISHCFIPLDRADSLHWDENTDVITGLKQKTFYGRPNWNNEFKQIAYNHPRCARAAGVKNESAILCISIRDKTATLEKVVDGPCQPSLHPAPSNCREQEYLDPGKRQFESVLVEITPDSHSAQE</sequence>
<evidence type="ECO:0000313" key="4">
    <source>
        <dbReference type="Proteomes" id="UP001266305"/>
    </source>
</evidence>
<dbReference type="InterPro" id="IPR013121">
    <property type="entry name" value="Fe_red_NAD-bd_6"/>
</dbReference>
<name>A0ABQ9VYX3_SAGOE</name>
<keyword evidence="4" id="KW-1185">Reference proteome</keyword>
<comment type="caution">
    <text evidence="3">The sequence shown here is derived from an EMBL/GenBank/DDBJ whole genome shotgun (WGS) entry which is preliminary data.</text>
</comment>